<evidence type="ECO:0000313" key="2">
    <source>
        <dbReference type="Proteomes" id="UP000886998"/>
    </source>
</evidence>
<dbReference type="EMBL" id="BMAV01027969">
    <property type="protein sequence ID" value="GFS63912.1"/>
    <property type="molecule type" value="Genomic_DNA"/>
</dbReference>
<sequence>MGADAGSSDQFLKYVCDESSDCPIKHIECSFLNKSSYNIDSVKYSVSDESYEDFDNYLECSVCKTIVVSNSILGSTEKEY</sequence>
<reference evidence="1" key="1">
    <citation type="submission" date="2020-08" db="EMBL/GenBank/DDBJ databases">
        <title>Multicomponent nature underlies the extraordinary mechanical properties of spider dragline silk.</title>
        <authorList>
            <person name="Kono N."/>
            <person name="Nakamura H."/>
            <person name="Mori M."/>
            <person name="Yoshida Y."/>
            <person name="Ohtoshi R."/>
            <person name="Malay A.D."/>
            <person name="Moran D.A.P."/>
            <person name="Tomita M."/>
            <person name="Numata K."/>
            <person name="Arakawa K."/>
        </authorList>
    </citation>
    <scope>NUCLEOTIDE SEQUENCE</scope>
</reference>
<proteinExistence type="predicted"/>
<accession>A0A8X6IWL2</accession>
<organism evidence="1 2">
    <name type="scientific">Trichonephila inaurata madagascariensis</name>
    <dbReference type="NCBI Taxonomy" id="2747483"/>
    <lineage>
        <taxon>Eukaryota</taxon>
        <taxon>Metazoa</taxon>
        <taxon>Ecdysozoa</taxon>
        <taxon>Arthropoda</taxon>
        <taxon>Chelicerata</taxon>
        <taxon>Arachnida</taxon>
        <taxon>Araneae</taxon>
        <taxon>Araneomorphae</taxon>
        <taxon>Entelegynae</taxon>
        <taxon>Araneoidea</taxon>
        <taxon>Nephilidae</taxon>
        <taxon>Trichonephila</taxon>
        <taxon>Trichonephila inaurata</taxon>
    </lineage>
</organism>
<protein>
    <submittedName>
        <fullName evidence="1">Uncharacterized protein</fullName>
    </submittedName>
</protein>
<gene>
    <name evidence="1" type="ORF">TNIN_13581</name>
</gene>
<dbReference type="AlphaFoldDB" id="A0A8X6IWL2"/>
<keyword evidence="2" id="KW-1185">Reference proteome</keyword>
<evidence type="ECO:0000313" key="1">
    <source>
        <dbReference type="EMBL" id="GFS63912.1"/>
    </source>
</evidence>
<dbReference type="Proteomes" id="UP000886998">
    <property type="component" value="Unassembled WGS sequence"/>
</dbReference>
<name>A0A8X6IWL2_9ARAC</name>
<comment type="caution">
    <text evidence="1">The sequence shown here is derived from an EMBL/GenBank/DDBJ whole genome shotgun (WGS) entry which is preliminary data.</text>
</comment>